<keyword evidence="8" id="KW-1185">Reference proteome</keyword>
<dbReference type="AlphaFoldDB" id="A0AAV5IER8"/>
<accession>A0AAV5IER8</accession>
<protein>
    <recommendedName>
        <fullName evidence="9">DNA-directed RNA polymerase I subunit rpa49</fullName>
    </recommendedName>
</protein>
<organism evidence="7 8">
    <name type="scientific">Rubroshorea leprosula</name>
    <dbReference type="NCBI Taxonomy" id="152421"/>
    <lineage>
        <taxon>Eukaryota</taxon>
        <taxon>Viridiplantae</taxon>
        <taxon>Streptophyta</taxon>
        <taxon>Embryophyta</taxon>
        <taxon>Tracheophyta</taxon>
        <taxon>Spermatophyta</taxon>
        <taxon>Magnoliopsida</taxon>
        <taxon>eudicotyledons</taxon>
        <taxon>Gunneridae</taxon>
        <taxon>Pentapetalae</taxon>
        <taxon>rosids</taxon>
        <taxon>malvids</taxon>
        <taxon>Malvales</taxon>
        <taxon>Dipterocarpaceae</taxon>
        <taxon>Rubroshorea</taxon>
    </lineage>
</organism>
<dbReference type="GO" id="GO:0000428">
    <property type="term" value="C:DNA-directed RNA polymerase complex"/>
    <property type="evidence" value="ECO:0007669"/>
    <property type="project" value="UniProtKB-KW"/>
</dbReference>
<dbReference type="Pfam" id="PF06870">
    <property type="entry name" value="RNA_pol_I_A49"/>
    <property type="match status" value="1"/>
</dbReference>
<feature type="compositionally biased region" description="Basic residues" evidence="6">
    <location>
        <begin position="16"/>
        <end position="27"/>
    </location>
</feature>
<evidence type="ECO:0000256" key="1">
    <source>
        <dbReference type="ARBA" id="ARBA00004604"/>
    </source>
</evidence>
<dbReference type="Proteomes" id="UP001054252">
    <property type="component" value="Unassembled WGS sequence"/>
</dbReference>
<keyword evidence="4" id="KW-0804">Transcription</keyword>
<keyword evidence="5" id="KW-0539">Nucleus</keyword>
<evidence type="ECO:0000256" key="2">
    <source>
        <dbReference type="ARBA" id="ARBA00009430"/>
    </source>
</evidence>
<name>A0AAV5IER8_9ROSI</name>
<gene>
    <name evidence="7" type="ORF">SLEP1_g9077</name>
</gene>
<evidence type="ECO:0000256" key="4">
    <source>
        <dbReference type="ARBA" id="ARBA00023163"/>
    </source>
</evidence>
<dbReference type="GO" id="GO:0003677">
    <property type="term" value="F:DNA binding"/>
    <property type="evidence" value="ECO:0007669"/>
    <property type="project" value="InterPro"/>
</dbReference>
<evidence type="ECO:0000256" key="3">
    <source>
        <dbReference type="ARBA" id="ARBA00022478"/>
    </source>
</evidence>
<evidence type="ECO:0000313" key="8">
    <source>
        <dbReference type="Proteomes" id="UP001054252"/>
    </source>
</evidence>
<feature type="region of interest" description="Disordered" evidence="6">
    <location>
        <begin position="161"/>
        <end position="184"/>
    </location>
</feature>
<evidence type="ECO:0000256" key="5">
    <source>
        <dbReference type="ARBA" id="ARBA00023242"/>
    </source>
</evidence>
<reference evidence="7 8" key="1">
    <citation type="journal article" date="2021" name="Commun. Biol.">
        <title>The genome of Shorea leprosula (Dipterocarpaceae) highlights the ecological relevance of drought in aseasonal tropical rainforests.</title>
        <authorList>
            <person name="Ng K.K.S."/>
            <person name="Kobayashi M.J."/>
            <person name="Fawcett J.A."/>
            <person name="Hatakeyama M."/>
            <person name="Paape T."/>
            <person name="Ng C.H."/>
            <person name="Ang C.C."/>
            <person name="Tnah L.H."/>
            <person name="Lee C.T."/>
            <person name="Nishiyama T."/>
            <person name="Sese J."/>
            <person name="O'Brien M.J."/>
            <person name="Copetti D."/>
            <person name="Mohd Noor M.I."/>
            <person name="Ong R.C."/>
            <person name="Putra M."/>
            <person name="Sireger I.Z."/>
            <person name="Indrioko S."/>
            <person name="Kosugi Y."/>
            <person name="Izuno A."/>
            <person name="Isagi Y."/>
            <person name="Lee S.L."/>
            <person name="Shimizu K.K."/>
        </authorList>
    </citation>
    <scope>NUCLEOTIDE SEQUENCE [LARGE SCALE GENOMIC DNA]</scope>
    <source>
        <strain evidence="7">214</strain>
    </source>
</reference>
<feature type="region of interest" description="Disordered" evidence="6">
    <location>
        <begin position="1"/>
        <end position="42"/>
    </location>
</feature>
<comment type="similarity">
    <text evidence="2">Belongs to the eukaryotic RPA49/POLR1E RNA polymerase subunit family.</text>
</comment>
<evidence type="ECO:0000256" key="6">
    <source>
        <dbReference type="SAM" id="MobiDB-lite"/>
    </source>
</evidence>
<dbReference type="InterPro" id="IPR009668">
    <property type="entry name" value="RNA_pol-assoc_fac_A49-like"/>
</dbReference>
<evidence type="ECO:0008006" key="9">
    <source>
        <dbReference type="Google" id="ProtNLM"/>
    </source>
</evidence>
<comment type="subcellular location">
    <subcellularLocation>
        <location evidence="1">Nucleus</location>
        <location evidence="1">Nucleolus</location>
    </subcellularLocation>
</comment>
<dbReference type="GO" id="GO:0006351">
    <property type="term" value="P:DNA-templated transcription"/>
    <property type="evidence" value="ECO:0007669"/>
    <property type="project" value="InterPro"/>
</dbReference>
<proteinExistence type="inferred from homology"/>
<keyword evidence="3" id="KW-0240">DNA-directed RNA polymerase</keyword>
<dbReference type="GO" id="GO:0005730">
    <property type="term" value="C:nucleolus"/>
    <property type="evidence" value="ECO:0007669"/>
    <property type="project" value="UniProtKB-SubCell"/>
</dbReference>
<dbReference type="PANTHER" id="PTHR14440">
    <property type="entry name" value="DNA-DIRECTED RNA POLYMERASE I SUBUNIT RPA49"/>
    <property type="match status" value="1"/>
</dbReference>
<sequence length="440" mass="49972">MEAYTEHDPLSPSKSTSKKTKKRKREKQHKEAGVEEPAELQETVETVKAKVQVIPDDPNKIAPIVSYFSSGYDPCKNRNSPPSVKVFRNKSERKANRLQVVVKPSDSNVEFAGTNYAGEAAAAQLCRYSLGVLDKETQTLKIIPIAANKIFRLEPKVRTSDCSDKKASSSAKSELSRADKEEKMNELTSLYGSKKSIKRDKIRKELNKEVDPASQKTLEERMKEVSIDKVALESTSAHVARNIPPHDLSAATPQEAYPLDKIILRGEWEFLEDIYKLLQEGAEVSTDTYPTFVSNRLHKLQDIQDEVEQKTLCSVFSFINHLIKFNDQFSMDRFSSAKHHKIPPILRRKFTTLFADSESKRLTADQINLLTSYVLVLTLHADGFRTDPSDIAKDLRTSPVDLRRHFENLGCKFSREKGTLLATLPVPIQFPIAEKRRRRR</sequence>
<comment type="caution">
    <text evidence="7">The sequence shown here is derived from an EMBL/GenBank/DDBJ whole genome shotgun (WGS) entry which is preliminary data.</text>
</comment>
<dbReference type="EMBL" id="BPVZ01000009">
    <property type="protein sequence ID" value="GKU95755.1"/>
    <property type="molecule type" value="Genomic_DNA"/>
</dbReference>
<feature type="compositionally biased region" description="Basic and acidic residues" evidence="6">
    <location>
        <begin position="174"/>
        <end position="184"/>
    </location>
</feature>
<evidence type="ECO:0000313" key="7">
    <source>
        <dbReference type="EMBL" id="GKU95755.1"/>
    </source>
</evidence>